<evidence type="ECO:0000259" key="1">
    <source>
        <dbReference type="Pfam" id="PF13472"/>
    </source>
</evidence>
<evidence type="ECO:0000313" key="2">
    <source>
        <dbReference type="EMBL" id="OVF10222.1"/>
    </source>
</evidence>
<dbReference type="Pfam" id="PF13472">
    <property type="entry name" value="Lipase_GDSL_2"/>
    <property type="match status" value="1"/>
</dbReference>
<dbReference type="AlphaFoldDB" id="A0AA91Q335"/>
<dbReference type="InterPro" id="IPR013830">
    <property type="entry name" value="SGNH_hydro"/>
</dbReference>
<dbReference type="InterPro" id="IPR036514">
    <property type="entry name" value="SGNH_hydro_sf"/>
</dbReference>
<sequence length="250" mass="28558">MPYKIDRFILFGDSITEYSSKQDGFAMAPALQDLYSTKLDIVTRGFSGYNTNQGVVMLEQVLEAEKLAGNTVRLMYVFMGTNDAATTFQHVSLDQYKQNLDKMVKMILKEDIKVMVVGPTLHEENASPEFKDEPPFSSSKRNKQYADVAKEVATENKVPFVDLWSAFQKESGFTAEELLEKSRDLKKFLRDGVHFTPAGYKILYNELVKTINTSFPELAPENLRSAFPYYRDVDFDNSRQSLLDYLKKSS</sequence>
<comment type="caution">
    <text evidence="2">The sequence shown here is derived from an EMBL/GenBank/DDBJ whole genome shotgun (WGS) entry which is preliminary data.</text>
</comment>
<dbReference type="PANTHER" id="PTHR14209:SF19">
    <property type="entry name" value="ISOAMYL ACETATE-HYDROLYZING ESTERASE 1 HOMOLOG"/>
    <property type="match status" value="1"/>
</dbReference>
<dbReference type="Gene3D" id="3.40.50.1110">
    <property type="entry name" value="SGNH hydrolase"/>
    <property type="match status" value="1"/>
</dbReference>
<organism evidence="2 3">
    <name type="scientific">Clavispora lusitaniae</name>
    <name type="common">Candida lusitaniae</name>
    <dbReference type="NCBI Taxonomy" id="36911"/>
    <lineage>
        <taxon>Eukaryota</taxon>
        <taxon>Fungi</taxon>
        <taxon>Dikarya</taxon>
        <taxon>Ascomycota</taxon>
        <taxon>Saccharomycotina</taxon>
        <taxon>Pichiomycetes</taxon>
        <taxon>Metschnikowiaceae</taxon>
        <taxon>Clavispora</taxon>
    </lineage>
</organism>
<dbReference type="PANTHER" id="PTHR14209">
    <property type="entry name" value="ISOAMYL ACETATE-HYDROLYZING ESTERASE 1"/>
    <property type="match status" value="1"/>
</dbReference>
<dbReference type="EMBL" id="LYUB02000002">
    <property type="protein sequence ID" value="OVF10222.1"/>
    <property type="molecule type" value="Genomic_DNA"/>
</dbReference>
<accession>A0AA91Q335</accession>
<proteinExistence type="predicted"/>
<gene>
    <name evidence="2" type="ORF">A9F13_02g00066</name>
</gene>
<protein>
    <submittedName>
        <fullName evidence="2">Isoamyl acetate-hydrolyzing esterase</fullName>
    </submittedName>
</protein>
<feature type="domain" description="SGNH hydrolase-type esterase" evidence="1">
    <location>
        <begin position="10"/>
        <end position="202"/>
    </location>
</feature>
<evidence type="ECO:0000313" key="3">
    <source>
        <dbReference type="Proteomes" id="UP000195602"/>
    </source>
</evidence>
<dbReference type="SUPFAM" id="SSF52266">
    <property type="entry name" value="SGNH hydrolase"/>
    <property type="match status" value="1"/>
</dbReference>
<dbReference type="KEGG" id="clus:A9F13_02g00066"/>
<reference evidence="2 3" key="1">
    <citation type="submission" date="2017-04" db="EMBL/GenBank/DDBJ databases">
        <title>Draft genome of the yeast Clavispora lusitaniae type strain CBS 6936.</title>
        <authorList>
            <person name="Durrens P."/>
            <person name="Klopp C."/>
            <person name="Biteau N."/>
            <person name="Fitton-Ouhabi V."/>
            <person name="Dementhon K."/>
            <person name="Accoceberry I."/>
            <person name="Sherman D.J."/>
            <person name="Noel T."/>
        </authorList>
    </citation>
    <scope>NUCLEOTIDE SEQUENCE [LARGE SCALE GENOMIC DNA]</scope>
    <source>
        <strain evidence="2 3">CBS 6936</strain>
    </source>
</reference>
<name>A0AA91Q335_CLALS</name>
<dbReference type="Proteomes" id="UP000195602">
    <property type="component" value="Unassembled WGS sequence"/>
</dbReference>
<dbReference type="CDD" id="cd01838">
    <property type="entry name" value="Isoamyl_acetate_hydrolase_like"/>
    <property type="match status" value="1"/>
</dbReference>
<dbReference type="InterPro" id="IPR045136">
    <property type="entry name" value="Iah1-like"/>
</dbReference>